<accession>A0AA40BTY9</accession>
<comment type="caution">
    <text evidence="9">The sequence shown here is derived from an EMBL/GenBank/DDBJ whole genome shotgun (WGS) entry which is preliminary data.</text>
</comment>
<dbReference type="PANTHER" id="PTHR33938">
    <property type="entry name" value="FERULOYL ESTERASE B-RELATED"/>
    <property type="match status" value="1"/>
</dbReference>
<evidence type="ECO:0000256" key="2">
    <source>
        <dbReference type="ARBA" id="ARBA00022487"/>
    </source>
</evidence>
<keyword evidence="5 8" id="KW-0378">Hydrolase</keyword>
<evidence type="ECO:0000256" key="1">
    <source>
        <dbReference type="ARBA" id="ARBA00006249"/>
    </source>
</evidence>
<gene>
    <name evidence="9" type="ORF">B0T14DRAFT_436141</name>
</gene>
<evidence type="ECO:0000256" key="8">
    <source>
        <dbReference type="RuleBase" id="RU361238"/>
    </source>
</evidence>
<evidence type="ECO:0000256" key="6">
    <source>
        <dbReference type="ARBA" id="ARBA00022837"/>
    </source>
</evidence>
<protein>
    <recommendedName>
        <fullName evidence="8">Carboxylic ester hydrolase</fullName>
        <ecNumber evidence="8">3.1.1.-</ecNumber>
    </recommendedName>
</protein>
<keyword evidence="2" id="KW-0719">Serine esterase</keyword>
<name>A0AA40BTY9_9PEZI</name>
<evidence type="ECO:0000256" key="4">
    <source>
        <dbReference type="ARBA" id="ARBA00022729"/>
    </source>
</evidence>
<keyword evidence="4" id="KW-0732">Signal</keyword>
<dbReference type="GO" id="GO:0046872">
    <property type="term" value="F:metal ion binding"/>
    <property type="evidence" value="ECO:0007669"/>
    <property type="project" value="UniProtKB-KW"/>
</dbReference>
<dbReference type="AlphaFoldDB" id="A0AA40BTY9"/>
<keyword evidence="10" id="KW-1185">Reference proteome</keyword>
<dbReference type="InterPro" id="IPR011118">
    <property type="entry name" value="Tannase/feruloyl_esterase"/>
</dbReference>
<sequence length="525" mass="56736">MSHQPTLLCHPSTFTPILPPTAHIESLTSLSTNTTSHVFESPLTNPAYPTPPSNLPPLCALTINVTTSPASSYRFGLFLPTHTYNSRFLAVGNGGFAGGINWPDMGAGVQYGFATISTDTGHNSTSGDLRWALNEREKQTDFGWRAVHGAVGLAKEIIRVFYGSRVKKAYYSGCSTGGRQGLKEVQVDAESFDGALIGAPAWWSSNLATWTTRVHLYNKPVGGEGYLDARLMGLLGREVVRQCDGVDGVEDGIVSAGERCRFDFERVLCGQPGVDGGECLSVAQVEAAKGVYRDYVVDGQFMFPGLSLGSEPLWSVLLGQAGPDPRGQEYVKMFVLGDAEWDWRQYNDSIAKMAAAADPGDLTADQFDVSGFRDRGGKIIMYHGDADGMIPVKSSDYYYNKTAAAMGGVSALQSWFRYFRVPGLGHCAGTRVNAPWYFAGGNQAGSFGTAYSVPGFEDAQHDALLALLDWVEKGVAVESIIATTWNNPLSPASGVLRQRPLCPYPKKQQLEKGGEEKDAKSWTCV</sequence>
<dbReference type="EMBL" id="JAULSU010000006">
    <property type="protein sequence ID" value="KAK0613580.1"/>
    <property type="molecule type" value="Genomic_DNA"/>
</dbReference>
<dbReference type="Proteomes" id="UP001175000">
    <property type="component" value="Unassembled WGS sequence"/>
</dbReference>
<keyword evidence="7" id="KW-1015">Disulfide bond</keyword>
<dbReference type="InterPro" id="IPR029058">
    <property type="entry name" value="AB_hydrolase_fold"/>
</dbReference>
<dbReference type="GO" id="GO:0030600">
    <property type="term" value="F:feruloyl esterase activity"/>
    <property type="evidence" value="ECO:0007669"/>
    <property type="project" value="UniProtKB-ARBA"/>
</dbReference>
<dbReference type="EC" id="3.1.1.-" evidence="8"/>
<keyword evidence="3" id="KW-0479">Metal-binding</keyword>
<dbReference type="Pfam" id="PF07519">
    <property type="entry name" value="Tannase"/>
    <property type="match status" value="2"/>
</dbReference>
<dbReference type="SUPFAM" id="SSF53474">
    <property type="entry name" value="alpha/beta-Hydrolases"/>
    <property type="match status" value="1"/>
</dbReference>
<dbReference type="PANTHER" id="PTHR33938:SF2">
    <property type="entry name" value="CARBOXYLIC ESTER HYDROLASE"/>
    <property type="match status" value="1"/>
</dbReference>
<comment type="similarity">
    <text evidence="1 8">Belongs to the tannase family.</text>
</comment>
<evidence type="ECO:0000313" key="9">
    <source>
        <dbReference type="EMBL" id="KAK0613580.1"/>
    </source>
</evidence>
<proteinExistence type="inferred from homology"/>
<evidence type="ECO:0000256" key="5">
    <source>
        <dbReference type="ARBA" id="ARBA00022801"/>
    </source>
</evidence>
<evidence type="ECO:0000256" key="3">
    <source>
        <dbReference type="ARBA" id="ARBA00022723"/>
    </source>
</evidence>
<keyword evidence="6" id="KW-0106">Calcium</keyword>
<organism evidence="9 10">
    <name type="scientific">Immersiella caudata</name>
    <dbReference type="NCBI Taxonomy" id="314043"/>
    <lineage>
        <taxon>Eukaryota</taxon>
        <taxon>Fungi</taxon>
        <taxon>Dikarya</taxon>
        <taxon>Ascomycota</taxon>
        <taxon>Pezizomycotina</taxon>
        <taxon>Sordariomycetes</taxon>
        <taxon>Sordariomycetidae</taxon>
        <taxon>Sordariales</taxon>
        <taxon>Lasiosphaeriaceae</taxon>
        <taxon>Immersiella</taxon>
    </lineage>
</organism>
<reference evidence="9" key="1">
    <citation type="submission" date="2023-06" db="EMBL/GenBank/DDBJ databases">
        <title>Genome-scale phylogeny and comparative genomics of the fungal order Sordariales.</title>
        <authorList>
            <consortium name="Lawrence Berkeley National Laboratory"/>
            <person name="Hensen N."/>
            <person name="Bonometti L."/>
            <person name="Westerberg I."/>
            <person name="Brannstrom I.O."/>
            <person name="Guillou S."/>
            <person name="Cros-Aarteil S."/>
            <person name="Calhoun S."/>
            <person name="Haridas S."/>
            <person name="Kuo A."/>
            <person name="Mondo S."/>
            <person name="Pangilinan J."/>
            <person name="Riley R."/>
            <person name="Labutti K."/>
            <person name="Andreopoulos B."/>
            <person name="Lipzen A."/>
            <person name="Chen C."/>
            <person name="Yanf M."/>
            <person name="Daum C."/>
            <person name="Ng V."/>
            <person name="Clum A."/>
            <person name="Steindorff A."/>
            <person name="Ohm R."/>
            <person name="Martin F."/>
            <person name="Silar P."/>
            <person name="Natvig D."/>
            <person name="Lalanne C."/>
            <person name="Gautier V."/>
            <person name="Ament-Velasquez S.L."/>
            <person name="Kruys A."/>
            <person name="Hutchinson M.I."/>
            <person name="Powell A.J."/>
            <person name="Barry K."/>
            <person name="Miller A.N."/>
            <person name="Grigoriev I.V."/>
            <person name="Debuchy R."/>
            <person name="Gladieux P."/>
            <person name="Thoren M.H."/>
            <person name="Johannesson H."/>
        </authorList>
    </citation>
    <scope>NUCLEOTIDE SEQUENCE</scope>
    <source>
        <strain evidence="9">CBS 606.72</strain>
    </source>
</reference>
<evidence type="ECO:0000256" key="7">
    <source>
        <dbReference type="ARBA" id="ARBA00023157"/>
    </source>
</evidence>
<evidence type="ECO:0000313" key="10">
    <source>
        <dbReference type="Proteomes" id="UP001175000"/>
    </source>
</evidence>